<evidence type="ECO:0000313" key="1">
    <source>
        <dbReference type="EMBL" id="SVE35493.1"/>
    </source>
</evidence>
<gene>
    <name evidence="1" type="ORF">METZ01_LOCUS488347</name>
</gene>
<accession>A0A383CTX9</accession>
<organism evidence="1">
    <name type="scientific">marine metagenome</name>
    <dbReference type="NCBI Taxonomy" id="408172"/>
    <lineage>
        <taxon>unclassified sequences</taxon>
        <taxon>metagenomes</taxon>
        <taxon>ecological metagenomes</taxon>
    </lineage>
</organism>
<sequence length="134" mass="15921">MNKKEAFATFGVTQKNERWSWAGMTDDESLVVLTIWTDQATWDKENKILTTSTFNQNNEIWKDEHGNKERIEIIKHCINKLDSKFRVIFMVPKKPGVIEETREYEDARPHPAWFKITKFDEETGEFSSEMIRDF</sequence>
<protein>
    <submittedName>
        <fullName evidence="1">Uncharacterized protein</fullName>
    </submittedName>
</protein>
<name>A0A383CTX9_9ZZZZ</name>
<dbReference type="AlphaFoldDB" id="A0A383CTX9"/>
<dbReference type="EMBL" id="UINC01211551">
    <property type="protein sequence ID" value="SVE35493.1"/>
    <property type="molecule type" value="Genomic_DNA"/>
</dbReference>
<reference evidence="1" key="1">
    <citation type="submission" date="2018-05" db="EMBL/GenBank/DDBJ databases">
        <authorList>
            <person name="Lanie J.A."/>
            <person name="Ng W.-L."/>
            <person name="Kazmierczak K.M."/>
            <person name="Andrzejewski T.M."/>
            <person name="Davidsen T.M."/>
            <person name="Wayne K.J."/>
            <person name="Tettelin H."/>
            <person name="Glass J.I."/>
            <person name="Rusch D."/>
            <person name="Podicherti R."/>
            <person name="Tsui H.-C.T."/>
            <person name="Winkler M.E."/>
        </authorList>
    </citation>
    <scope>NUCLEOTIDE SEQUENCE</scope>
</reference>
<proteinExistence type="predicted"/>